<accession>A0A914CWF1</accession>
<protein>
    <submittedName>
        <fullName evidence="2">Uncharacterized protein</fullName>
    </submittedName>
</protein>
<keyword evidence="1" id="KW-1185">Reference proteome</keyword>
<evidence type="ECO:0000313" key="1">
    <source>
        <dbReference type="Proteomes" id="UP000887540"/>
    </source>
</evidence>
<evidence type="ECO:0000313" key="2">
    <source>
        <dbReference type="WBParaSite" id="ACRNAN_scaffold14930.g26045.t1"/>
    </source>
</evidence>
<dbReference type="AlphaFoldDB" id="A0A914CWF1"/>
<sequence>MSYEELENLFLQRYNVKNISRGGVISKGREKNECPLMHSLIELNEDFHDTDNFENFWSSFQYLKNFSQHLFISMNNTHYASDVCSKKNTKNPKILSIFHEYNMPYEVPCINCAHGTNDNDTVYGSTYHMYMSGRIGQSEIHCIGGDKHNCTSTHESITIPSRILREVLGFSFGSPYYRQFTYKYEDYSGNYLSQWSTENWERHGAVFHAERSNSIENGFMDELVPKISNTTGSLLVNPAIELHRWHDTLMNDLYLGRLSTIDEQKTCIDMRNLFWKYFYWNAGSFYCKKVR</sequence>
<organism evidence="1 2">
    <name type="scientific">Acrobeloides nanus</name>
    <dbReference type="NCBI Taxonomy" id="290746"/>
    <lineage>
        <taxon>Eukaryota</taxon>
        <taxon>Metazoa</taxon>
        <taxon>Ecdysozoa</taxon>
        <taxon>Nematoda</taxon>
        <taxon>Chromadorea</taxon>
        <taxon>Rhabditida</taxon>
        <taxon>Tylenchina</taxon>
        <taxon>Cephalobomorpha</taxon>
        <taxon>Cephaloboidea</taxon>
        <taxon>Cephalobidae</taxon>
        <taxon>Acrobeloides</taxon>
    </lineage>
</organism>
<reference evidence="2" key="1">
    <citation type="submission" date="2022-11" db="UniProtKB">
        <authorList>
            <consortium name="WormBaseParasite"/>
        </authorList>
    </citation>
    <scope>IDENTIFICATION</scope>
</reference>
<name>A0A914CWF1_9BILA</name>
<dbReference type="WBParaSite" id="ACRNAN_scaffold14930.g26045.t1">
    <property type="protein sequence ID" value="ACRNAN_scaffold14930.g26045.t1"/>
    <property type="gene ID" value="ACRNAN_scaffold14930.g26045"/>
</dbReference>
<proteinExistence type="predicted"/>
<dbReference type="Proteomes" id="UP000887540">
    <property type="component" value="Unplaced"/>
</dbReference>